<comment type="caution">
    <text evidence="2">The sequence shown here is derived from an EMBL/GenBank/DDBJ whole genome shotgun (WGS) entry which is preliminary data.</text>
</comment>
<accession>A0A286USU0</accession>
<evidence type="ECO:0000313" key="2">
    <source>
        <dbReference type="EMBL" id="PAV22592.1"/>
    </source>
</evidence>
<feature type="region of interest" description="Disordered" evidence="1">
    <location>
        <begin position="1"/>
        <end position="47"/>
    </location>
</feature>
<keyword evidence="3" id="KW-1185">Reference proteome</keyword>
<dbReference type="InterPro" id="IPR044688">
    <property type="entry name" value="SCI-1-like"/>
</dbReference>
<dbReference type="PANTHER" id="PTHR34117">
    <property type="entry name" value="STYLE CELL-CYCLE INHIBITOR 1"/>
    <property type="match status" value="1"/>
</dbReference>
<feature type="compositionally biased region" description="Basic and acidic residues" evidence="1">
    <location>
        <begin position="1"/>
        <end position="40"/>
    </location>
</feature>
<protein>
    <submittedName>
        <fullName evidence="2">Splicing arginine serine-rich 12</fullName>
    </submittedName>
</protein>
<feature type="compositionally biased region" description="Basic and acidic residues" evidence="1">
    <location>
        <begin position="177"/>
        <end position="237"/>
    </location>
</feature>
<dbReference type="STRING" id="2282107.A0A286USU0"/>
<dbReference type="EMBL" id="NBII01000002">
    <property type="protein sequence ID" value="PAV22592.1"/>
    <property type="molecule type" value="Genomic_DNA"/>
</dbReference>
<sequence length="314" mass="36457">MSSSRRERSRSASEDDYVSHAERERTDERRKEDDKKEKPLPCDAKPLSESDYFVKNTEFRTWLREEKDRYFDELSGEKARSYFRKFIKVWNRGKLSRSYYKGVESQPATSHTAYRWSFAEKRTRAELNTLEATRNAVGAATRANHPDEEVTAMPSASNRGKSSRILGPTLPSSGDRVLMREAQEEARATERTYERKRARDEDKERIEDLVGPKERGREGMLEKKKMRREADKAARDAKDDAFGDYDESTLMGGGDSFQARIAQRDAARRRFEEKRASAREEKGASIRERQDAMRAKDKATMEMFKQMAKERFGG</sequence>
<proteinExistence type="predicted"/>
<dbReference type="InParanoid" id="A0A286USU0"/>
<organism evidence="2 3">
    <name type="scientific">Pyrrhoderma noxium</name>
    <dbReference type="NCBI Taxonomy" id="2282107"/>
    <lineage>
        <taxon>Eukaryota</taxon>
        <taxon>Fungi</taxon>
        <taxon>Dikarya</taxon>
        <taxon>Basidiomycota</taxon>
        <taxon>Agaricomycotina</taxon>
        <taxon>Agaricomycetes</taxon>
        <taxon>Hymenochaetales</taxon>
        <taxon>Hymenochaetaceae</taxon>
        <taxon>Pyrrhoderma</taxon>
    </lineage>
</organism>
<reference evidence="2 3" key="1">
    <citation type="journal article" date="2017" name="Mol. Ecol.">
        <title>Comparative and population genomic landscape of Phellinus noxius: A hypervariable fungus causing root rot in trees.</title>
        <authorList>
            <person name="Chung C.L."/>
            <person name="Lee T.J."/>
            <person name="Akiba M."/>
            <person name="Lee H.H."/>
            <person name="Kuo T.H."/>
            <person name="Liu D."/>
            <person name="Ke H.M."/>
            <person name="Yokoi T."/>
            <person name="Roa M.B."/>
            <person name="Lu M.J."/>
            <person name="Chang Y.Y."/>
            <person name="Ann P.J."/>
            <person name="Tsai J.N."/>
            <person name="Chen C.Y."/>
            <person name="Tzean S.S."/>
            <person name="Ota Y."/>
            <person name="Hattori T."/>
            <person name="Sahashi N."/>
            <person name="Liou R.F."/>
            <person name="Kikuchi T."/>
            <person name="Tsai I.J."/>
        </authorList>
    </citation>
    <scope>NUCLEOTIDE SEQUENCE [LARGE SCALE GENOMIC DNA]</scope>
    <source>
        <strain evidence="2 3">FFPRI411160</strain>
    </source>
</reference>
<gene>
    <name evidence="2" type="ORF">PNOK_0254900</name>
</gene>
<dbReference type="OrthoDB" id="2139939at2759"/>
<evidence type="ECO:0000313" key="3">
    <source>
        <dbReference type="Proteomes" id="UP000217199"/>
    </source>
</evidence>
<dbReference type="AlphaFoldDB" id="A0A286USU0"/>
<feature type="region of interest" description="Disordered" evidence="1">
    <location>
        <begin position="266"/>
        <end position="296"/>
    </location>
</feature>
<dbReference type="Proteomes" id="UP000217199">
    <property type="component" value="Unassembled WGS sequence"/>
</dbReference>
<name>A0A286USU0_9AGAM</name>
<evidence type="ECO:0000256" key="1">
    <source>
        <dbReference type="SAM" id="MobiDB-lite"/>
    </source>
</evidence>
<dbReference type="PANTHER" id="PTHR34117:SF1">
    <property type="entry name" value="STYLE CELL-CYCLE INHIBITOR 1"/>
    <property type="match status" value="1"/>
</dbReference>
<feature type="region of interest" description="Disordered" evidence="1">
    <location>
        <begin position="135"/>
        <end position="237"/>
    </location>
</feature>